<name>A0A5R8P5I3_9NOCA</name>
<sequence>MLAGPTPAPDSPGYPVRVVAERLGIPTATLRSWNQRYGIGPARQPGRHRLYSESDIALVEQMLALVRAGASPSSAAASIANRRTAPDRGGWEPLLAAAFELDTHAMADLLGAHLETYGVVETWELMCRPAFARIVTRQLGGEGCVDVEHLLSWSITAALHTYTPPTVAARSRRSVVLACTSGETHVLPLEALRAALAERGVRVRMLGANVPTAAIADTLARTDRPPAVVLWSQQESTALISAIRAAESAGARVFVGGPGWESAILPETAASLSGLAEAVDRITGIDG</sequence>
<protein>
    <submittedName>
        <fullName evidence="3">MerR family transcriptional regulator</fullName>
    </submittedName>
</protein>
<dbReference type="PROSITE" id="PS50937">
    <property type="entry name" value="HTH_MERR_2"/>
    <property type="match status" value="1"/>
</dbReference>
<feature type="domain" description="HTH merR-type" evidence="1">
    <location>
        <begin position="13"/>
        <end position="81"/>
    </location>
</feature>
<evidence type="ECO:0000313" key="4">
    <source>
        <dbReference type="Proteomes" id="UP000308349"/>
    </source>
</evidence>
<dbReference type="InterPro" id="IPR000551">
    <property type="entry name" value="MerR-type_HTH_dom"/>
</dbReference>
<organism evidence="3 4">
    <name type="scientific">Nocardia cyriacigeorgica</name>
    <dbReference type="NCBI Taxonomy" id="135487"/>
    <lineage>
        <taxon>Bacteria</taxon>
        <taxon>Bacillati</taxon>
        <taxon>Actinomycetota</taxon>
        <taxon>Actinomycetes</taxon>
        <taxon>Mycobacteriales</taxon>
        <taxon>Nocardiaceae</taxon>
        <taxon>Nocardia</taxon>
    </lineage>
</organism>
<dbReference type="Gene3D" id="3.40.50.280">
    <property type="entry name" value="Cobalamin-binding domain"/>
    <property type="match status" value="1"/>
</dbReference>
<dbReference type="SMART" id="SM00422">
    <property type="entry name" value="HTH_MERR"/>
    <property type="match status" value="1"/>
</dbReference>
<dbReference type="InterPro" id="IPR009061">
    <property type="entry name" value="DNA-bd_dom_put_sf"/>
</dbReference>
<proteinExistence type="predicted"/>
<gene>
    <name evidence="3" type="ORF">FEK35_28410</name>
</gene>
<evidence type="ECO:0000259" key="2">
    <source>
        <dbReference type="PROSITE" id="PS51332"/>
    </source>
</evidence>
<dbReference type="SUPFAM" id="SSF46955">
    <property type="entry name" value="Putative DNA-binding domain"/>
    <property type="match status" value="1"/>
</dbReference>
<feature type="domain" description="B12-binding" evidence="2">
    <location>
        <begin position="172"/>
        <end position="287"/>
    </location>
</feature>
<evidence type="ECO:0000259" key="1">
    <source>
        <dbReference type="PROSITE" id="PS50937"/>
    </source>
</evidence>
<accession>A0A5R8P5I3</accession>
<dbReference type="Pfam" id="PF02310">
    <property type="entry name" value="B12-binding"/>
    <property type="match status" value="1"/>
</dbReference>
<reference evidence="3 4" key="1">
    <citation type="submission" date="2019-05" db="EMBL/GenBank/DDBJ databases">
        <title>Genomes sequences of two Nocardia cyriacigeorgica environmental isolates, type strains Nocardia asteroides ATCC 19247 and Nocardia cyriacigeorgica DSM 44484.</title>
        <authorList>
            <person name="Vautrin F."/>
            <person name="Bergeron E."/>
            <person name="Dubost A."/>
            <person name="Abrouk D."/>
            <person name="Rodriguez Nava V."/>
            <person name="Pujic P."/>
        </authorList>
    </citation>
    <scope>NUCLEOTIDE SEQUENCE [LARGE SCALE GENOMIC DNA]</scope>
    <source>
        <strain evidence="3 4">EML 1456</strain>
    </source>
</reference>
<dbReference type="GO" id="GO:0006355">
    <property type="term" value="P:regulation of DNA-templated transcription"/>
    <property type="evidence" value="ECO:0007669"/>
    <property type="project" value="InterPro"/>
</dbReference>
<evidence type="ECO:0000313" key="3">
    <source>
        <dbReference type="EMBL" id="TLF94939.1"/>
    </source>
</evidence>
<dbReference type="PROSITE" id="PS51332">
    <property type="entry name" value="B12_BINDING"/>
    <property type="match status" value="1"/>
</dbReference>
<dbReference type="Gene3D" id="1.10.1660.10">
    <property type="match status" value="1"/>
</dbReference>
<dbReference type="InterPro" id="IPR036724">
    <property type="entry name" value="Cobalamin-bd_sf"/>
</dbReference>
<dbReference type="OrthoDB" id="9800334at2"/>
<comment type="caution">
    <text evidence="3">The sequence shown here is derived from an EMBL/GenBank/DDBJ whole genome shotgun (WGS) entry which is preliminary data.</text>
</comment>
<dbReference type="AlphaFoldDB" id="A0A5R8P5I3"/>
<dbReference type="Proteomes" id="UP000308349">
    <property type="component" value="Unassembled WGS sequence"/>
</dbReference>
<dbReference type="SUPFAM" id="SSF52242">
    <property type="entry name" value="Cobalamin (vitamin B12)-binding domain"/>
    <property type="match status" value="1"/>
</dbReference>
<dbReference type="GO" id="GO:0046872">
    <property type="term" value="F:metal ion binding"/>
    <property type="evidence" value="ECO:0007669"/>
    <property type="project" value="InterPro"/>
</dbReference>
<dbReference type="GO" id="GO:0003677">
    <property type="term" value="F:DNA binding"/>
    <property type="evidence" value="ECO:0007669"/>
    <property type="project" value="InterPro"/>
</dbReference>
<dbReference type="InterPro" id="IPR006158">
    <property type="entry name" value="Cobalamin-bd"/>
</dbReference>
<dbReference type="RefSeq" id="WP_138458823.1">
    <property type="nucleotide sequence ID" value="NZ_VBUU01000044.1"/>
</dbReference>
<dbReference type="EMBL" id="VBUU01000044">
    <property type="protein sequence ID" value="TLF94939.1"/>
    <property type="molecule type" value="Genomic_DNA"/>
</dbReference>
<dbReference type="Gene3D" id="1.10.1240.10">
    <property type="entry name" value="Methionine synthase domain"/>
    <property type="match status" value="1"/>
</dbReference>
<dbReference type="GO" id="GO:0031419">
    <property type="term" value="F:cobalamin binding"/>
    <property type="evidence" value="ECO:0007669"/>
    <property type="project" value="InterPro"/>
</dbReference>
<dbReference type="Pfam" id="PF13411">
    <property type="entry name" value="MerR_1"/>
    <property type="match status" value="1"/>
</dbReference>
<dbReference type="InterPro" id="IPR036594">
    <property type="entry name" value="Meth_synthase_dom"/>
</dbReference>